<accession>A0A845EXS9</accession>
<keyword evidence="1" id="KW-0472">Membrane</keyword>
<proteinExistence type="predicted"/>
<sequence>MPLLLIRIVAIFGLLFIAESNLNFKSMTFTDLMLNSGRYGFGALCFLFGFLFVARIIREHVEGFLALGINNKAHLITLLIEGSLLVVVYWVLFETNKWLSLASLVMAFSYGVLTANIRAARELKRFQRSNDA</sequence>
<dbReference type="Proteomes" id="UP000447833">
    <property type="component" value="Unassembled WGS sequence"/>
</dbReference>
<feature type="transmembrane region" description="Helical" evidence="1">
    <location>
        <begin position="75"/>
        <end position="92"/>
    </location>
</feature>
<gene>
    <name evidence="2" type="ORF">GLW07_08210</name>
</gene>
<dbReference type="AlphaFoldDB" id="A0A845EXS9"/>
<organism evidence="2 3">
    <name type="scientific">Guptibacillus hwajinpoensis</name>
    <dbReference type="NCBI Taxonomy" id="208199"/>
    <lineage>
        <taxon>Bacteria</taxon>
        <taxon>Bacillati</taxon>
        <taxon>Bacillota</taxon>
        <taxon>Bacilli</taxon>
        <taxon>Bacillales</taxon>
        <taxon>Guptibacillaceae</taxon>
        <taxon>Guptibacillus</taxon>
    </lineage>
</organism>
<protein>
    <submittedName>
        <fullName evidence="2">Uncharacterized protein</fullName>
    </submittedName>
</protein>
<reference evidence="2 3" key="1">
    <citation type="submission" date="2019-11" db="EMBL/GenBank/DDBJ databases">
        <title>Genome sequences of 17 halophilic strains isolated from different environments.</title>
        <authorList>
            <person name="Furrow R.E."/>
        </authorList>
    </citation>
    <scope>NUCLEOTIDE SEQUENCE [LARGE SCALE GENOMIC DNA]</scope>
    <source>
        <strain evidence="2 3">22506_14_FS</strain>
    </source>
</reference>
<name>A0A845EXS9_9BACL</name>
<dbReference type="RefSeq" id="WP_160918957.1">
    <property type="nucleotide sequence ID" value="NZ_WMEY01000002.1"/>
</dbReference>
<feature type="transmembrane region" description="Helical" evidence="1">
    <location>
        <begin position="98"/>
        <end position="119"/>
    </location>
</feature>
<comment type="caution">
    <text evidence="2">The sequence shown here is derived from an EMBL/GenBank/DDBJ whole genome shotgun (WGS) entry which is preliminary data.</text>
</comment>
<evidence type="ECO:0000313" key="3">
    <source>
        <dbReference type="Proteomes" id="UP000447833"/>
    </source>
</evidence>
<dbReference type="EMBL" id="WMEY01000002">
    <property type="protein sequence ID" value="MYL63339.1"/>
    <property type="molecule type" value="Genomic_DNA"/>
</dbReference>
<keyword evidence="1" id="KW-1133">Transmembrane helix</keyword>
<keyword evidence="1" id="KW-0812">Transmembrane</keyword>
<evidence type="ECO:0000256" key="1">
    <source>
        <dbReference type="SAM" id="Phobius"/>
    </source>
</evidence>
<evidence type="ECO:0000313" key="2">
    <source>
        <dbReference type="EMBL" id="MYL63339.1"/>
    </source>
</evidence>
<feature type="transmembrane region" description="Helical" evidence="1">
    <location>
        <begin position="36"/>
        <end position="54"/>
    </location>
</feature>